<dbReference type="RefSeq" id="WP_377469175.1">
    <property type="nucleotide sequence ID" value="NZ_JBHLWN010000026.1"/>
</dbReference>
<keyword evidence="4" id="KW-1185">Reference proteome</keyword>
<dbReference type="SUPFAM" id="SSF47413">
    <property type="entry name" value="lambda repressor-like DNA-binding domains"/>
    <property type="match status" value="1"/>
</dbReference>
<evidence type="ECO:0000259" key="2">
    <source>
        <dbReference type="PROSITE" id="PS50943"/>
    </source>
</evidence>
<dbReference type="InterPro" id="IPR050807">
    <property type="entry name" value="TransReg_Diox_bact_type"/>
</dbReference>
<dbReference type="PANTHER" id="PTHR46797:SF1">
    <property type="entry name" value="METHYLPHOSPHONATE SYNTHASE"/>
    <property type="match status" value="1"/>
</dbReference>
<keyword evidence="1" id="KW-0238">DNA-binding</keyword>
<comment type="caution">
    <text evidence="3">The sequence shown here is derived from an EMBL/GenBank/DDBJ whole genome shotgun (WGS) entry which is preliminary data.</text>
</comment>
<reference evidence="3 4" key="1">
    <citation type="submission" date="2024-09" db="EMBL/GenBank/DDBJ databases">
        <authorList>
            <person name="Sun Q."/>
            <person name="Mori K."/>
        </authorList>
    </citation>
    <scope>NUCLEOTIDE SEQUENCE [LARGE SCALE GENOMIC DNA]</scope>
    <source>
        <strain evidence="3 4">CCM 7759</strain>
    </source>
</reference>
<dbReference type="SMART" id="SM00530">
    <property type="entry name" value="HTH_XRE"/>
    <property type="match status" value="1"/>
</dbReference>
<accession>A0ABV6DHI8</accession>
<gene>
    <name evidence="3" type="ORF">ACFFK0_06425</name>
</gene>
<dbReference type="Pfam" id="PF01381">
    <property type="entry name" value="HTH_3"/>
    <property type="match status" value="1"/>
</dbReference>
<evidence type="ECO:0000256" key="1">
    <source>
        <dbReference type="ARBA" id="ARBA00023125"/>
    </source>
</evidence>
<protein>
    <submittedName>
        <fullName evidence="3">Helix-turn-helix domain-containing protein</fullName>
    </submittedName>
</protein>
<proteinExistence type="predicted"/>
<evidence type="ECO:0000313" key="3">
    <source>
        <dbReference type="EMBL" id="MFC0212092.1"/>
    </source>
</evidence>
<dbReference type="PANTHER" id="PTHR46797">
    <property type="entry name" value="HTH-TYPE TRANSCRIPTIONAL REGULATOR"/>
    <property type="match status" value="1"/>
</dbReference>
<name>A0ABV6DHI8_9BACL</name>
<dbReference type="InterPro" id="IPR010982">
    <property type="entry name" value="Lambda_DNA-bd_dom_sf"/>
</dbReference>
<dbReference type="Gene3D" id="1.10.260.40">
    <property type="entry name" value="lambda repressor-like DNA-binding domains"/>
    <property type="match status" value="1"/>
</dbReference>
<dbReference type="Proteomes" id="UP001589776">
    <property type="component" value="Unassembled WGS sequence"/>
</dbReference>
<dbReference type="InterPro" id="IPR001387">
    <property type="entry name" value="Cro/C1-type_HTH"/>
</dbReference>
<dbReference type="EMBL" id="JBHLWN010000026">
    <property type="protein sequence ID" value="MFC0212092.1"/>
    <property type="molecule type" value="Genomic_DNA"/>
</dbReference>
<evidence type="ECO:0000313" key="4">
    <source>
        <dbReference type="Proteomes" id="UP001589776"/>
    </source>
</evidence>
<feature type="domain" description="HTH cro/C1-type" evidence="2">
    <location>
        <begin position="10"/>
        <end position="64"/>
    </location>
</feature>
<dbReference type="CDD" id="cd00093">
    <property type="entry name" value="HTH_XRE"/>
    <property type="match status" value="1"/>
</dbReference>
<sequence length="85" mass="10042">MIENIFGEILRKHRKESKLSQEDLALNAEIDRSFLSEIERGIRKPTINTVFALCYALHIKPSDLIREVEEEYERKREATHELTDD</sequence>
<dbReference type="PROSITE" id="PS50943">
    <property type="entry name" value="HTH_CROC1"/>
    <property type="match status" value="1"/>
</dbReference>
<organism evidence="3 4">
    <name type="scientific">Paenibacillus chartarius</name>
    <dbReference type="NCBI Taxonomy" id="747481"/>
    <lineage>
        <taxon>Bacteria</taxon>
        <taxon>Bacillati</taxon>
        <taxon>Bacillota</taxon>
        <taxon>Bacilli</taxon>
        <taxon>Bacillales</taxon>
        <taxon>Paenibacillaceae</taxon>
        <taxon>Paenibacillus</taxon>
    </lineage>
</organism>